<gene>
    <name evidence="5" type="ORF">LCGC14_1050280</name>
</gene>
<comment type="subcellular location">
    <subcellularLocation>
        <location evidence="1">Cytoplasm</location>
    </subcellularLocation>
</comment>
<dbReference type="GO" id="GO:0008914">
    <property type="term" value="F:leucyl-tRNA--protein transferase activity"/>
    <property type="evidence" value="ECO:0007669"/>
    <property type="project" value="InterPro"/>
</dbReference>
<dbReference type="FunFam" id="3.30.70.3550:FF:000001">
    <property type="entry name" value="Leucyl/phenylalanyl-tRNA--protein transferase"/>
    <property type="match status" value="1"/>
</dbReference>
<keyword evidence="3" id="KW-0808">Transferase</keyword>
<name>A0A0F9MP26_9ZZZZ</name>
<dbReference type="InterPro" id="IPR042221">
    <property type="entry name" value="Leu/Phe-tRNA_Trfase_N"/>
</dbReference>
<dbReference type="GO" id="GO:0005737">
    <property type="term" value="C:cytoplasm"/>
    <property type="evidence" value="ECO:0007669"/>
    <property type="project" value="UniProtKB-SubCell"/>
</dbReference>
<dbReference type="InterPro" id="IPR042203">
    <property type="entry name" value="Leu/Phe-tRNA_Trfase_C"/>
</dbReference>
<dbReference type="SUPFAM" id="SSF55729">
    <property type="entry name" value="Acyl-CoA N-acyltransferases (Nat)"/>
    <property type="match status" value="1"/>
</dbReference>
<evidence type="ECO:0000256" key="3">
    <source>
        <dbReference type="ARBA" id="ARBA00022679"/>
    </source>
</evidence>
<proteinExistence type="inferred from homology"/>
<dbReference type="HAMAP" id="MF_00688">
    <property type="entry name" value="Leu_Phe_trans"/>
    <property type="match status" value="1"/>
</dbReference>
<dbReference type="Gene3D" id="3.30.70.3550">
    <property type="entry name" value="Leucyl/phenylalanyl-tRNA-protein transferase, N-terminal domain"/>
    <property type="match status" value="1"/>
</dbReference>
<dbReference type="InterPro" id="IPR016181">
    <property type="entry name" value="Acyl_CoA_acyltransferase"/>
</dbReference>
<dbReference type="InterPro" id="IPR004616">
    <property type="entry name" value="Leu/Phe-tRNA_Trfase"/>
</dbReference>
<keyword evidence="2" id="KW-0963">Cytoplasm</keyword>
<dbReference type="PANTHER" id="PTHR30098">
    <property type="entry name" value="LEUCYL/PHENYLALANYL-TRNA--PROTEIN TRANSFERASE"/>
    <property type="match status" value="1"/>
</dbReference>
<accession>A0A0F9MP26</accession>
<protein>
    <recommendedName>
        <fullName evidence="6">Leucyl/phenylalanyl-tRNA--protein transferase</fullName>
    </recommendedName>
</protein>
<evidence type="ECO:0000256" key="1">
    <source>
        <dbReference type="ARBA" id="ARBA00004496"/>
    </source>
</evidence>
<keyword evidence="4" id="KW-0012">Acyltransferase</keyword>
<comment type="caution">
    <text evidence="5">The sequence shown here is derived from an EMBL/GenBank/DDBJ whole genome shotgun (WGS) entry which is preliminary data.</text>
</comment>
<dbReference type="GO" id="GO:0030163">
    <property type="term" value="P:protein catabolic process"/>
    <property type="evidence" value="ECO:0007669"/>
    <property type="project" value="InterPro"/>
</dbReference>
<dbReference type="EMBL" id="LAZR01004386">
    <property type="protein sequence ID" value="KKN09065.1"/>
    <property type="molecule type" value="Genomic_DNA"/>
</dbReference>
<organism evidence="5">
    <name type="scientific">marine sediment metagenome</name>
    <dbReference type="NCBI Taxonomy" id="412755"/>
    <lineage>
        <taxon>unclassified sequences</taxon>
        <taxon>metagenomes</taxon>
        <taxon>ecological metagenomes</taxon>
    </lineage>
</organism>
<dbReference type="PANTHER" id="PTHR30098:SF2">
    <property type="entry name" value="LEUCYL_PHENYLALANYL-TRNA--PROTEIN TRANSFERASE"/>
    <property type="match status" value="1"/>
</dbReference>
<dbReference type="AlphaFoldDB" id="A0A0F9MP26"/>
<dbReference type="FunFam" id="3.40.630.70:FF:000001">
    <property type="entry name" value="Leucyl/phenylalanyl-tRNA--protein transferase"/>
    <property type="match status" value="1"/>
</dbReference>
<sequence>MTSLPWLDPEQLWFPPAEEALDDPDGLLALGGDLSTERLILAYRSGIFPWYSEEQPILWWSPDPRCVLFPENIHISRSLRKTLNQRRFQVTADQAFDRIIRLCASTRSEGTWITDEMIASYCALHRQGVAHSIEVWDLHGELAGGMYGLAIGQCFFGESMFSLKTNASKVLMVHLAHQLQGWGYRVIDCQVESDHLLSMGARTLPRQDFLSIIDAYANRKPDQPDWTFHWQWPGGMNE</sequence>
<evidence type="ECO:0008006" key="6">
    <source>
        <dbReference type="Google" id="ProtNLM"/>
    </source>
</evidence>
<reference evidence="5" key="1">
    <citation type="journal article" date="2015" name="Nature">
        <title>Complex archaea that bridge the gap between prokaryotes and eukaryotes.</title>
        <authorList>
            <person name="Spang A."/>
            <person name="Saw J.H."/>
            <person name="Jorgensen S.L."/>
            <person name="Zaremba-Niedzwiedzka K."/>
            <person name="Martijn J."/>
            <person name="Lind A.E."/>
            <person name="van Eijk R."/>
            <person name="Schleper C."/>
            <person name="Guy L."/>
            <person name="Ettema T.J."/>
        </authorList>
    </citation>
    <scope>NUCLEOTIDE SEQUENCE</scope>
</reference>
<evidence type="ECO:0000256" key="2">
    <source>
        <dbReference type="ARBA" id="ARBA00022490"/>
    </source>
</evidence>
<evidence type="ECO:0000313" key="5">
    <source>
        <dbReference type="EMBL" id="KKN09065.1"/>
    </source>
</evidence>
<dbReference type="NCBIfam" id="TIGR00667">
    <property type="entry name" value="aat"/>
    <property type="match status" value="1"/>
</dbReference>
<evidence type="ECO:0000256" key="4">
    <source>
        <dbReference type="ARBA" id="ARBA00023315"/>
    </source>
</evidence>
<dbReference type="Pfam" id="PF03588">
    <property type="entry name" value="Leu_Phe_trans"/>
    <property type="match status" value="1"/>
</dbReference>
<dbReference type="Gene3D" id="3.40.630.70">
    <property type="entry name" value="Leucyl/phenylalanyl-tRNA-protein transferase, C-terminal domain"/>
    <property type="match status" value="1"/>
</dbReference>